<dbReference type="AlphaFoldDB" id="A0A8J2L4Y9"/>
<evidence type="ECO:0000313" key="2">
    <source>
        <dbReference type="Proteomes" id="UP000708208"/>
    </source>
</evidence>
<organism evidence="1 2">
    <name type="scientific">Allacma fusca</name>
    <dbReference type="NCBI Taxonomy" id="39272"/>
    <lineage>
        <taxon>Eukaryota</taxon>
        <taxon>Metazoa</taxon>
        <taxon>Ecdysozoa</taxon>
        <taxon>Arthropoda</taxon>
        <taxon>Hexapoda</taxon>
        <taxon>Collembola</taxon>
        <taxon>Symphypleona</taxon>
        <taxon>Sminthuridae</taxon>
        <taxon>Allacma</taxon>
    </lineage>
</organism>
<proteinExistence type="predicted"/>
<feature type="non-terminal residue" evidence="1">
    <location>
        <position position="1"/>
    </location>
</feature>
<reference evidence="1" key="1">
    <citation type="submission" date="2021-06" db="EMBL/GenBank/DDBJ databases">
        <authorList>
            <person name="Hodson N. C."/>
            <person name="Mongue J. A."/>
            <person name="Jaron S. K."/>
        </authorList>
    </citation>
    <scope>NUCLEOTIDE SEQUENCE</scope>
</reference>
<accession>A0A8J2L4Y9</accession>
<dbReference type="EMBL" id="CAJVCH010535156">
    <property type="protein sequence ID" value="CAG7825138.1"/>
    <property type="molecule type" value="Genomic_DNA"/>
</dbReference>
<evidence type="ECO:0000313" key="1">
    <source>
        <dbReference type="EMBL" id="CAG7825138.1"/>
    </source>
</evidence>
<comment type="caution">
    <text evidence="1">The sequence shown here is derived from an EMBL/GenBank/DDBJ whole genome shotgun (WGS) entry which is preliminary data.</text>
</comment>
<gene>
    <name evidence="1" type="ORF">AFUS01_LOCUS35262</name>
</gene>
<name>A0A8J2L4Y9_9HEXA</name>
<dbReference type="Proteomes" id="UP000708208">
    <property type="component" value="Unassembled WGS sequence"/>
</dbReference>
<protein>
    <submittedName>
        <fullName evidence="1">Uncharacterized protein</fullName>
    </submittedName>
</protein>
<sequence length="60" mass="6687">LVLDFNGLDGPGVIEGFITVYVDRANLIMNLDKSFISIDGFASRYASHPELWANILNILF</sequence>
<keyword evidence="2" id="KW-1185">Reference proteome</keyword>